<comment type="similarity">
    <text evidence="2 9">Belongs to the SecG family.</text>
</comment>
<evidence type="ECO:0000313" key="11">
    <source>
        <dbReference type="Proteomes" id="UP000176420"/>
    </source>
</evidence>
<dbReference type="AlphaFoldDB" id="A0A1G2BEV3"/>
<feature type="transmembrane region" description="Helical" evidence="9">
    <location>
        <begin position="50"/>
        <end position="71"/>
    </location>
</feature>
<evidence type="ECO:0000256" key="2">
    <source>
        <dbReference type="ARBA" id="ARBA00008445"/>
    </source>
</evidence>
<dbReference type="GO" id="GO:0015450">
    <property type="term" value="F:protein-transporting ATPase activity"/>
    <property type="evidence" value="ECO:0007669"/>
    <property type="project" value="UniProtKB-UniRule"/>
</dbReference>
<evidence type="ECO:0000256" key="6">
    <source>
        <dbReference type="ARBA" id="ARBA00022989"/>
    </source>
</evidence>
<dbReference type="Proteomes" id="UP000176420">
    <property type="component" value="Unassembled WGS sequence"/>
</dbReference>
<evidence type="ECO:0000256" key="8">
    <source>
        <dbReference type="ARBA" id="ARBA00023136"/>
    </source>
</evidence>
<dbReference type="InterPro" id="IPR004692">
    <property type="entry name" value="SecG"/>
</dbReference>
<evidence type="ECO:0000256" key="4">
    <source>
        <dbReference type="ARBA" id="ARBA00022692"/>
    </source>
</evidence>
<proteinExistence type="inferred from homology"/>
<keyword evidence="5 9" id="KW-0653">Protein transport</keyword>
<keyword evidence="7 9" id="KW-0811">Translocation</keyword>
<evidence type="ECO:0000313" key="10">
    <source>
        <dbReference type="EMBL" id="OGY87672.1"/>
    </source>
</evidence>
<gene>
    <name evidence="10" type="ORF">A2319_04455</name>
</gene>
<dbReference type="Pfam" id="PF03840">
    <property type="entry name" value="SecG"/>
    <property type="match status" value="1"/>
</dbReference>
<keyword evidence="4 9" id="KW-0812">Transmembrane</keyword>
<dbReference type="GO" id="GO:0009306">
    <property type="term" value="P:protein secretion"/>
    <property type="evidence" value="ECO:0007669"/>
    <property type="project" value="UniProtKB-UniRule"/>
</dbReference>
<dbReference type="NCBIfam" id="TIGR00810">
    <property type="entry name" value="secG"/>
    <property type="match status" value="1"/>
</dbReference>
<dbReference type="EMBL" id="MHKI01000006">
    <property type="protein sequence ID" value="OGY87672.1"/>
    <property type="molecule type" value="Genomic_DNA"/>
</dbReference>
<evidence type="ECO:0000256" key="1">
    <source>
        <dbReference type="ARBA" id="ARBA00004141"/>
    </source>
</evidence>
<evidence type="ECO:0000256" key="9">
    <source>
        <dbReference type="RuleBase" id="RU365087"/>
    </source>
</evidence>
<evidence type="ECO:0000256" key="3">
    <source>
        <dbReference type="ARBA" id="ARBA00022448"/>
    </source>
</evidence>
<reference evidence="10 11" key="1">
    <citation type="journal article" date="2016" name="Nat. Commun.">
        <title>Thousands of microbial genomes shed light on interconnected biogeochemical processes in an aquifer system.</title>
        <authorList>
            <person name="Anantharaman K."/>
            <person name="Brown C.T."/>
            <person name="Hug L.A."/>
            <person name="Sharon I."/>
            <person name="Castelle C.J."/>
            <person name="Probst A.J."/>
            <person name="Thomas B.C."/>
            <person name="Singh A."/>
            <person name="Wilkins M.J."/>
            <person name="Karaoz U."/>
            <person name="Brodie E.L."/>
            <person name="Williams K.H."/>
            <person name="Hubbard S.S."/>
            <person name="Banfield J.F."/>
        </authorList>
    </citation>
    <scope>NUCLEOTIDE SEQUENCE [LARGE SCALE GENOMIC DNA]</scope>
</reference>
<comment type="function">
    <text evidence="9">Involved in protein export. Participates in an early event of protein translocation.</text>
</comment>
<sequence length="72" mass="7577">MKLFLDITQIVIAILLVVSILLQQKGDGLGSAFGGGGENIATTRRGAEKGVFTLSIILSVLFIGLAVARMFI</sequence>
<comment type="caution">
    <text evidence="10">The sequence shown here is derived from an EMBL/GenBank/DDBJ whole genome shotgun (WGS) entry which is preliminary data.</text>
</comment>
<keyword evidence="8 9" id="KW-0472">Membrane</keyword>
<keyword evidence="6 9" id="KW-1133">Transmembrane helix</keyword>
<dbReference type="GO" id="GO:0005886">
    <property type="term" value="C:plasma membrane"/>
    <property type="evidence" value="ECO:0007669"/>
    <property type="project" value="UniProtKB-SubCell"/>
</dbReference>
<evidence type="ECO:0000256" key="7">
    <source>
        <dbReference type="ARBA" id="ARBA00023010"/>
    </source>
</evidence>
<accession>A0A1G2BEV3</accession>
<keyword evidence="9" id="KW-1003">Cell membrane</keyword>
<comment type="caution">
    <text evidence="9">Lacks conserved residue(s) required for the propagation of feature annotation.</text>
</comment>
<keyword evidence="3 9" id="KW-0813">Transport</keyword>
<evidence type="ECO:0000256" key="5">
    <source>
        <dbReference type="ARBA" id="ARBA00022927"/>
    </source>
</evidence>
<protein>
    <recommendedName>
        <fullName evidence="9">Protein-export membrane protein SecG</fullName>
    </recommendedName>
</protein>
<comment type="subcellular location">
    <subcellularLocation>
        <location evidence="9">Cell membrane</location>
        <topology evidence="9">Multi-pass membrane protein</topology>
    </subcellularLocation>
    <subcellularLocation>
        <location evidence="1">Membrane</location>
        <topology evidence="1">Multi-pass membrane protein</topology>
    </subcellularLocation>
</comment>
<organism evidence="10 11">
    <name type="scientific">Candidatus Kerfeldbacteria bacterium RIFOXYB2_FULL_38_14</name>
    <dbReference type="NCBI Taxonomy" id="1798547"/>
    <lineage>
        <taxon>Bacteria</taxon>
        <taxon>Candidatus Kerfeldiibacteriota</taxon>
    </lineage>
</organism>
<name>A0A1G2BEV3_9BACT</name>